<feature type="region of interest" description="Disordered" evidence="2">
    <location>
        <begin position="687"/>
        <end position="718"/>
    </location>
</feature>
<gene>
    <name evidence="4" type="ORF">TASK_LOCUS8103</name>
</gene>
<dbReference type="InterPro" id="IPR004177">
    <property type="entry name" value="DDHD_dom"/>
</dbReference>
<dbReference type="WBParaSite" id="TASK_0000810201-mRNA-1">
    <property type="protein sequence ID" value="TASK_0000810201-mRNA-1"/>
    <property type="gene ID" value="TASK_0000810201"/>
</dbReference>
<keyword evidence="5" id="KW-1185">Reference proteome</keyword>
<evidence type="ECO:0000256" key="1">
    <source>
        <dbReference type="ARBA" id="ARBA00038464"/>
    </source>
</evidence>
<dbReference type="GO" id="GO:0005737">
    <property type="term" value="C:cytoplasm"/>
    <property type="evidence" value="ECO:0007669"/>
    <property type="project" value="TreeGrafter"/>
</dbReference>
<dbReference type="PANTHER" id="PTHR23509:SF48">
    <property type="entry name" value="INTRACELLULAR PHOSPHOLIPASE A1"/>
    <property type="match status" value="1"/>
</dbReference>
<dbReference type="PROSITE" id="PS51043">
    <property type="entry name" value="DDHD"/>
    <property type="match status" value="1"/>
</dbReference>
<reference evidence="4 5" key="2">
    <citation type="submission" date="2018-11" db="EMBL/GenBank/DDBJ databases">
        <authorList>
            <consortium name="Pathogen Informatics"/>
        </authorList>
    </citation>
    <scope>NUCLEOTIDE SEQUENCE [LARGE SCALE GENOMIC DNA]</scope>
</reference>
<protein>
    <submittedName>
        <fullName evidence="6">DDHD domain-containing protein</fullName>
    </submittedName>
</protein>
<feature type="domain" description="DDHD" evidence="3">
    <location>
        <begin position="524"/>
        <end position="809"/>
    </location>
</feature>
<dbReference type="Proteomes" id="UP000282613">
    <property type="component" value="Unassembled WGS sequence"/>
</dbReference>
<evidence type="ECO:0000259" key="3">
    <source>
        <dbReference type="PROSITE" id="PS51043"/>
    </source>
</evidence>
<dbReference type="GO" id="GO:0004620">
    <property type="term" value="F:phospholipase activity"/>
    <property type="evidence" value="ECO:0007669"/>
    <property type="project" value="TreeGrafter"/>
</dbReference>
<organism evidence="6">
    <name type="scientific">Taenia asiatica</name>
    <name type="common">Asian tapeworm</name>
    <dbReference type="NCBI Taxonomy" id="60517"/>
    <lineage>
        <taxon>Eukaryota</taxon>
        <taxon>Metazoa</taxon>
        <taxon>Spiralia</taxon>
        <taxon>Lophotrochozoa</taxon>
        <taxon>Platyhelminthes</taxon>
        <taxon>Cestoda</taxon>
        <taxon>Eucestoda</taxon>
        <taxon>Cyclophyllidea</taxon>
        <taxon>Taeniidae</taxon>
        <taxon>Taenia</taxon>
    </lineage>
</organism>
<dbReference type="InterPro" id="IPR058055">
    <property type="entry name" value="PA-PLA1"/>
</dbReference>
<evidence type="ECO:0000256" key="2">
    <source>
        <dbReference type="SAM" id="MobiDB-lite"/>
    </source>
</evidence>
<evidence type="ECO:0000313" key="5">
    <source>
        <dbReference type="Proteomes" id="UP000282613"/>
    </source>
</evidence>
<dbReference type="STRING" id="60517.A0A158R9Z4"/>
<dbReference type="SMART" id="SM01127">
    <property type="entry name" value="DDHD"/>
    <property type="match status" value="1"/>
</dbReference>
<dbReference type="Pfam" id="PF23463">
    <property type="entry name" value="WWE_2"/>
    <property type="match status" value="1"/>
</dbReference>
<dbReference type="AlphaFoldDB" id="A0A158R9Z4"/>
<evidence type="ECO:0000313" key="4">
    <source>
        <dbReference type="EMBL" id="VDK39573.1"/>
    </source>
</evidence>
<dbReference type="Pfam" id="PF02862">
    <property type="entry name" value="DDHD"/>
    <property type="match status" value="1"/>
</dbReference>
<reference evidence="6" key="1">
    <citation type="submission" date="2016-04" db="UniProtKB">
        <authorList>
            <consortium name="WormBaseParasite"/>
        </authorList>
    </citation>
    <scope>IDENTIFICATION</scope>
</reference>
<sequence>MQTFSLSDYRGTDTLFGDAPSDDSNSLNPARVRWFYKNETSKKWVPFGGYDSITIELNYISLLKTRGSGHSVGLVDSFRPLLVREGLYEVDIVANHCYPVYWESPTGPTDILRGTWFKDPSGPNCVPIDDELMVGQLESAHALLSRRLSDPVLTHSDGVSPKSDSDDGVGAETTSSIASIFSASSKPPCKFFLTQCCSLLYQLLQYLILPFSVGVYTLKFADCHVDWYSLDEVYLYVESATFFIRQKLGMQKVGTRLGRGYHEEAELDPEPPTFSHLCFVVHGMGQKYLKGSIITACDGIRETSRKLIDSYFPDIRASKNRIEFLPVEWRNSLRLDGDIVDSITLDNLTRLRTFLNCTFMDIMYYTSPLYRHEINQSLRVELNRLYCLFCERHPYFEEQGGKVSILAHSLGSVISYDLITGWIEPVSHYIQSPLYVEKGKQDLEGTVFAQGYVSQKALSSKLTRGDSSCNGTGDIEGDSEDPSVLLAKLEAAKEVVKCLETQLERRQLKDFAHRSSDNCHSLVFASRLENLFCMGSPLAVYLTLRGVHPGQTGAPDAIMPRSNCSYIYNIFHPADPVAYRLEPLLLKRYSSVAPVDIYRCTDASKTPYHIAHAMNGPSLAAQNSAPPGMLCNDQDQYYDSSPGPSSHSLLGYGSSSMDSLNFIGSQFSRRLPLSSLMFGFFRNQKESQAQATSQTPSSPSTQISAKRHKSSSPPSDTLRAHFCVEDEELEGEVAPDPAATFRFLASPPSSPVDAHPSSAEALPLSLEYRMDYQLKESRYESAYLSALTVHTGYWVNADLVMFVLMQCHPDSTPIDSPMTPL</sequence>
<comment type="similarity">
    <text evidence="1">Belongs to the PA-PLA1 family.</text>
</comment>
<dbReference type="InterPro" id="IPR057826">
    <property type="entry name" value="WWE_C20G8.02"/>
</dbReference>
<dbReference type="GO" id="GO:0046872">
    <property type="term" value="F:metal ion binding"/>
    <property type="evidence" value="ECO:0007669"/>
    <property type="project" value="InterPro"/>
</dbReference>
<dbReference type="PANTHER" id="PTHR23509">
    <property type="entry name" value="PA-PL1 PHOSPHOLIPASE FAMILY"/>
    <property type="match status" value="1"/>
</dbReference>
<feature type="compositionally biased region" description="Low complexity" evidence="2">
    <location>
        <begin position="687"/>
        <end position="704"/>
    </location>
</feature>
<dbReference type="EMBL" id="UYRS01018728">
    <property type="protein sequence ID" value="VDK39573.1"/>
    <property type="molecule type" value="Genomic_DNA"/>
</dbReference>
<proteinExistence type="inferred from homology"/>
<evidence type="ECO:0000313" key="6">
    <source>
        <dbReference type="WBParaSite" id="TASK_0000810201-mRNA-1"/>
    </source>
</evidence>
<name>A0A158R9Z4_TAEAS</name>
<dbReference type="OrthoDB" id="431378at2759"/>
<accession>A0A158R9Z4</accession>